<dbReference type="GO" id="GO:0005737">
    <property type="term" value="C:cytoplasm"/>
    <property type="evidence" value="ECO:0007669"/>
    <property type="project" value="UniProtKB-SubCell"/>
</dbReference>
<gene>
    <name evidence="6 8" type="primary">rsmI</name>
    <name evidence="8" type="ORF">HS096_04950</name>
</gene>
<keyword evidence="3 6" id="KW-0489">Methyltransferase</keyword>
<dbReference type="GO" id="GO:0070677">
    <property type="term" value="F:rRNA (cytosine-2'-O-)-methyltransferase activity"/>
    <property type="evidence" value="ECO:0007669"/>
    <property type="project" value="UniProtKB-UniRule"/>
</dbReference>
<comment type="catalytic activity">
    <reaction evidence="6">
        <text>cytidine(1402) in 16S rRNA + S-adenosyl-L-methionine = 2'-O-methylcytidine(1402) in 16S rRNA + S-adenosyl-L-homocysteine + H(+)</text>
        <dbReference type="Rhea" id="RHEA:42924"/>
        <dbReference type="Rhea" id="RHEA-COMP:10285"/>
        <dbReference type="Rhea" id="RHEA-COMP:10286"/>
        <dbReference type="ChEBI" id="CHEBI:15378"/>
        <dbReference type="ChEBI" id="CHEBI:57856"/>
        <dbReference type="ChEBI" id="CHEBI:59789"/>
        <dbReference type="ChEBI" id="CHEBI:74495"/>
        <dbReference type="ChEBI" id="CHEBI:82748"/>
        <dbReference type="EC" id="2.1.1.198"/>
    </reaction>
</comment>
<dbReference type="NCBIfam" id="TIGR00096">
    <property type="entry name" value="16S rRNA (cytidine(1402)-2'-O)-methyltransferase"/>
    <property type="match status" value="1"/>
</dbReference>
<feature type="domain" description="Tetrapyrrole methylase" evidence="7">
    <location>
        <begin position="5"/>
        <end position="201"/>
    </location>
</feature>
<dbReference type="Pfam" id="PF00590">
    <property type="entry name" value="TP_methylase"/>
    <property type="match status" value="1"/>
</dbReference>
<evidence type="ECO:0000256" key="6">
    <source>
        <dbReference type="HAMAP-Rule" id="MF_01877"/>
    </source>
</evidence>
<evidence type="ECO:0000256" key="2">
    <source>
        <dbReference type="ARBA" id="ARBA00022552"/>
    </source>
</evidence>
<keyword evidence="1 6" id="KW-0963">Cytoplasm</keyword>
<comment type="subcellular location">
    <subcellularLocation>
        <location evidence="6">Cytoplasm</location>
    </subcellularLocation>
</comment>
<sequence>MPGILSIVATPIGNLDDISARAIRTLKEAYRIGCEDTRVTGKLLHAYGIHTARVSLHQHSSDARLRSFLQEAERGSRIAYVSDAGTPGVNDPGGRLVEMAYELNIPLEVIPGPSALTAAISICGFPMERFTYVGFLPQKKRRSAMIAAMGARDDATVFFESTHRIHKTLEDLANVLGERTLYVGRELTKLHETHVRGTAKHALERLASSSSKGEFVIVVSPKP</sequence>
<dbReference type="InterPro" id="IPR014777">
    <property type="entry name" value="4pyrrole_Mease_sub1"/>
</dbReference>
<dbReference type="EC" id="2.1.1.198" evidence="6"/>
<keyword evidence="2 6" id="KW-0698">rRNA processing</keyword>
<dbReference type="InterPro" id="IPR008189">
    <property type="entry name" value="rRNA_ssu_MeTfrase_I"/>
</dbReference>
<reference evidence="8" key="1">
    <citation type="submission" date="2020-05" db="EMBL/GenBank/DDBJ databases">
        <title>High-Quality Genomes of Partial-Nitritation/Anammox System by Hierarchical Clustering Based Hybrid Assembly.</title>
        <authorList>
            <person name="Liu L."/>
            <person name="Wang Y."/>
            <person name="Che Y."/>
            <person name="Chen Y."/>
            <person name="Xia Y."/>
            <person name="Luo R."/>
            <person name="Cheng S.H."/>
            <person name="Zheng C."/>
            <person name="Zhang T."/>
        </authorList>
    </citation>
    <scope>NUCLEOTIDE SEQUENCE</scope>
    <source>
        <strain evidence="8">H1_PAT1</strain>
    </source>
</reference>
<dbReference type="PIRSF" id="PIRSF005917">
    <property type="entry name" value="MTase_YraL"/>
    <property type="match status" value="1"/>
</dbReference>
<dbReference type="Gene3D" id="3.40.1010.10">
    <property type="entry name" value="Cobalt-precorrin-4 Transmethylase, Domain 1"/>
    <property type="match status" value="1"/>
</dbReference>
<evidence type="ECO:0000313" key="8">
    <source>
        <dbReference type="EMBL" id="MBE7525703.1"/>
    </source>
</evidence>
<keyword evidence="4 6" id="KW-0808">Transferase</keyword>
<dbReference type="AlphaFoldDB" id="A0A928TXS5"/>
<comment type="caution">
    <text evidence="8">The sequence shown here is derived from an EMBL/GenBank/DDBJ whole genome shotgun (WGS) entry which is preliminary data.</text>
</comment>
<dbReference type="CDD" id="cd11648">
    <property type="entry name" value="RsmI"/>
    <property type="match status" value="1"/>
</dbReference>
<dbReference type="SUPFAM" id="SSF53790">
    <property type="entry name" value="Tetrapyrrole methylase"/>
    <property type="match status" value="1"/>
</dbReference>
<comment type="function">
    <text evidence="6">Catalyzes the 2'-O-methylation of the ribose of cytidine 1402 (C1402) in 16S rRNA.</text>
</comment>
<evidence type="ECO:0000256" key="3">
    <source>
        <dbReference type="ARBA" id="ARBA00022603"/>
    </source>
</evidence>
<dbReference type="PANTHER" id="PTHR46111">
    <property type="entry name" value="RIBOSOMAL RNA SMALL SUBUNIT METHYLTRANSFERASE I"/>
    <property type="match status" value="1"/>
</dbReference>
<dbReference type="InterPro" id="IPR000878">
    <property type="entry name" value="4pyrrol_Mease"/>
</dbReference>
<evidence type="ECO:0000256" key="1">
    <source>
        <dbReference type="ARBA" id="ARBA00022490"/>
    </source>
</evidence>
<dbReference type="InterPro" id="IPR018063">
    <property type="entry name" value="SAM_MeTrfase_RsmI_CS"/>
</dbReference>
<protein>
    <recommendedName>
        <fullName evidence="6">Ribosomal RNA small subunit methyltransferase I</fullName>
        <ecNumber evidence="6">2.1.1.198</ecNumber>
    </recommendedName>
    <alternativeName>
        <fullName evidence="6">16S rRNA 2'-O-ribose C1402 methyltransferase</fullName>
    </alternativeName>
    <alternativeName>
        <fullName evidence="6">rRNA (cytidine-2'-O-)-methyltransferase RsmI</fullName>
    </alternativeName>
</protein>
<organism evidence="8 9">
    <name type="scientific">candidate division WWE3 bacterium</name>
    <dbReference type="NCBI Taxonomy" id="2053526"/>
    <lineage>
        <taxon>Bacteria</taxon>
        <taxon>Katanobacteria</taxon>
    </lineage>
</organism>
<dbReference type="EMBL" id="JABTTY010000001">
    <property type="protein sequence ID" value="MBE7525703.1"/>
    <property type="molecule type" value="Genomic_DNA"/>
</dbReference>
<name>A0A928TXS5_UNCKA</name>
<dbReference type="InterPro" id="IPR035996">
    <property type="entry name" value="4pyrrol_Methylase_sf"/>
</dbReference>
<comment type="similarity">
    <text evidence="6">Belongs to the methyltransferase superfamily. RsmI family.</text>
</comment>
<keyword evidence="5 6" id="KW-0949">S-adenosyl-L-methionine</keyword>
<accession>A0A928TXS5</accession>
<evidence type="ECO:0000313" key="9">
    <source>
        <dbReference type="Proteomes" id="UP000710385"/>
    </source>
</evidence>
<proteinExistence type="inferred from homology"/>
<dbReference type="Gene3D" id="3.30.950.10">
    <property type="entry name" value="Methyltransferase, Cobalt-precorrin-4 Transmethylase, Domain 2"/>
    <property type="match status" value="1"/>
</dbReference>
<dbReference type="InterPro" id="IPR014776">
    <property type="entry name" value="4pyrrole_Mease_sub2"/>
</dbReference>
<dbReference type="PROSITE" id="PS01296">
    <property type="entry name" value="RSMI"/>
    <property type="match status" value="1"/>
</dbReference>
<dbReference type="PANTHER" id="PTHR46111:SF1">
    <property type="entry name" value="RIBOSOMAL RNA SMALL SUBUNIT METHYLTRANSFERASE I"/>
    <property type="match status" value="1"/>
</dbReference>
<evidence type="ECO:0000256" key="4">
    <source>
        <dbReference type="ARBA" id="ARBA00022679"/>
    </source>
</evidence>
<evidence type="ECO:0000256" key="5">
    <source>
        <dbReference type="ARBA" id="ARBA00022691"/>
    </source>
</evidence>
<dbReference type="HAMAP" id="MF_01877">
    <property type="entry name" value="16SrRNA_methyltr_I"/>
    <property type="match status" value="1"/>
</dbReference>
<evidence type="ECO:0000259" key="7">
    <source>
        <dbReference type="Pfam" id="PF00590"/>
    </source>
</evidence>
<dbReference type="FunFam" id="3.30.950.10:FF:000002">
    <property type="entry name" value="Ribosomal RNA small subunit methyltransferase I"/>
    <property type="match status" value="1"/>
</dbReference>
<dbReference type="Proteomes" id="UP000710385">
    <property type="component" value="Unassembled WGS sequence"/>
</dbReference>